<dbReference type="InterPro" id="IPR011043">
    <property type="entry name" value="Gal_Oxase/kelch_b-propeller"/>
</dbReference>
<evidence type="ECO:0000259" key="3">
    <source>
        <dbReference type="PROSITE" id="PS50181"/>
    </source>
</evidence>
<sequence length="820" mass="92472">MSTDEIISSSSEVAGSNSFDVEPNTSHKLCSVLLNEYNYLSWSRAITIALGGRSKFRFINGKETVPEETAPEYEAWLAKDQMVMSWLLNSMERNIAEIFSYSFSSLELWDAVKDMYGNQNNSARIFQIQQEIASFKQDRKSFVGVLGKLKNLWNELEVYRPHTTDFVILKKRVEEDRVFQLFASLDSDYEEFRSHILMTTELPSLKNVCAAIQREEVRRKIMPKSNMSDTSSDAEQGQDKPIALLSKFASFLADANVSNSVSKEGILSAFTTALKISSTSNLWVVDSEINQSDLLNASDNILNTVAPLNQEPEQDVHSVPINQEVEPRRNPPRHRQKPKRMEDFVAYSNTDKKVRRNRVSDQTGRDSRGNLSCLEHSAREEASLHPKMIDDEQSKSCNEVITSLFAAAASLHSSPSAMIHLAAGKSRKRKEIERAFSFNDLNQDLLERVLSWLPASSFMRLRTVCKRWNSIAKSRTFQAACAHIPSRSPWFLMVDQELDQSIVYDAAEGNWKALNPPIQLLDRRKGKPIPVAASGATVCYQTVDGGLEVCNPVTGSCRKLPHLRQATKACYVRAIAMHSTPSSSSSYKVVVVSGEFPSLAFRVFDSMRGLWDNEVKLVHETKNSAMSCMVDGEAFYFLSEAGDVVATGTQRSLSKQYSSVLIIENGEEIVYFISPSATVVACNLAQKAWYEYPRLLPIYSEYSIDVVECNGEMLVVLLSEFLDTASLRVWRFSKEDVSWRQVATMPPAMAHEFYGKKLDINCCGHGSMILMCFHSDGFSRCVMFRMEANEWVELPECFVYGCAKEFMSAFSFEPRLEVVV</sequence>
<dbReference type="InterPro" id="IPR036047">
    <property type="entry name" value="F-box-like_dom_sf"/>
</dbReference>
<dbReference type="SUPFAM" id="SSF50965">
    <property type="entry name" value="Galactose oxidase, central domain"/>
    <property type="match status" value="1"/>
</dbReference>
<dbReference type="CDD" id="cd22157">
    <property type="entry name" value="F-box_AtFBW1-like"/>
    <property type="match status" value="1"/>
</dbReference>
<comment type="caution">
    <text evidence="4">The sequence shown here is derived from an EMBL/GenBank/DDBJ whole genome shotgun (WGS) entry which is preliminary data.</text>
</comment>
<dbReference type="InterPro" id="IPR001810">
    <property type="entry name" value="F-box_dom"/>
</dbReference>
<proteinExistence type="predicted"/>
<dbReference type="Gene3D" id="2.120.10.80">
    <property type="entry name" value="Kelch-type beta propeller"/>
    <property type="match status" value="1"/>
</dbReference>
<dbReference type="SMART" id="SM00256">
    <property type="entry name" value="FBOX"/>
    <property type="match status" value="1"/>
</dbReference>
<dbReference type="PANTHER" id="PTHR31672">
    <property type="entry name" value="BNACNNG10540D PROTEIN"/>
    <property type="match status" value="1"/>
</dbReference>
<reference evidence="4 5" key="1">
    <citation type="submission" date="2020-08" db="EMBL/GenBank/DDBJ databases">
        <title>Plant Genome Project.</title>
        <authorList>
            <person name="Zhang R.-G."/>
        </authorList>
    </citation>
    <scope>NUCLEOTIDE SEQUENCE [LARGE SCALE GENOMIC DNA]</scope>
    <source>
        <tissue evidence="4">Rhizome</tissue>
    </source>
</reference>
<evidence type="ECO:0000313" key="5">
    <source>
        <dbReference type="Proteomes" id="UP000734854"/>
    </source>
</evidence>
<organism evidence="4 5">
    <name type="scientific">Zingiber officinale</name>
    <name type="common">Ginger</name>
    <name type="synonym">Amomum zingiber</name>
    <dbReference type="NCBI Taxonomy" id="94328"/>
    <lineage>
        <taxon>Eukaryota</taxon>
        <taxon>Viridiplantae</taxon>
        <taxon>Streptophyta</taxon>
        <taxon>Embryophyta</taxon>
        <taxon>Tracheophyta</taxon>
        <taxon>Spermatophyta</taxon>
        <taxon>Magnoliopsida</taxon>
        <taxon>Liliopsida</taxon>
        <taxon>Zingiberales</taxon>
        <taxon>Zingiberaceae</taxon>
        <taxon>Zingiber</taxon>
    </lineage>
</organism>
<protein>
    <recommendedName>
        <fullName evidence="3">F-box domain-containing protein</fullName>
    </recommendedName>
</protein>
<keyword evidence="1" id="KW-0677">Repeat</keyword>
<dbReference type="AlphaFoldDB" id="A0A8J5ESQ0"/>
<dbReference type="PROSITE" id="PS50181">
    <property type="entry name" value="FBOX"/>
    <property type="match status" value="1"/>
</dbReference>
<dbReference type="SUPFAM" id="SSF81383">
    <property type="entry name" value="F-box domain"/>
    <property type="match status" value="1"/>
</dbReference>
<dbReference type="Pfam" id="PF14223">
    <property type="entry name" value="Retrotran_gag_2"/>
    <property type="match status" value="1"/>
</dbReference>
<dbReference type="EMBL" id="JACMSC010000106">
    <property type="protein sequence ID" value="KAG6466908.1"/>
    <property type="molecule type" value="Genomic_DNA"/>
</dbReference>
<dbReference type="InterPro" id="IPR015915">
    <property type="entry name" value="Kelch-typ_b-propeller"/>
</dbReference>
<accession>A0A8J5ESQ0</accession>
<dbReference type="PANTHER" id="PTHR31672:SF7">
    <property type="entry name" value="F-BOX DOMAIN-CONTAINING PROTEIN"/>
    <property type="match status" value="1"/>
</dbReference>
<dbReference type="FunFam" id="1.20.1280.50:FF:000008">
    <property type="entry name" value="F-box only protein 6"/>
    <property type="match status" value="1"/>
</dbReference>
<dbReference type="InterPro" id="IPR005174">
    <property type="entry name" value="KIB1-4_b-propeller"/>
</dbReference>
<keyword evidence="5" id="KW-1185">Reference proteome</keyword>
<dbReference type="Gene3D" id="1.20.1280.50">
    <property type="match status" value="1"/>
</dbReference>
<dbReference type="Proteomes" id="UP000734854">
    <property type="component" value="Unassembled WGS sequence"/>
</dbReference>
<feature type="domain" description="F-box" evidence="3">
    <location>
        <begin position="435"/>
        <end position="480"/>
    </location>
</feature>
<dbReference type="Pfam" id="PF00646">
    <property type="entry name" value="F-box"/>
    <property type="match status" value="1"/>
</dbReference>
<dbReference type="Pfam" id="PF03478">
    <property type="entry name" value="Beta-prop_KIB1-4"/>
    <property type="match status" value="1"/>
</dbReference>
<dbReference type="InterPro" id="IPR050796">
    <property type="entry name" value="SCF_F-box_component"/>
</dbReference>
<evidence type="ECO:0000256" key="1">
    <source>
        <dbReference type="ARBA" id="ARBA00022737"/>
    </source>
</evidence>
<feature type="region of interest" description="Disordered" evidence="2">
    <location>
        <begin position="310"/>
        <end position="348"/>
    </location>
</feature>
<gene>
    <name evidence="4" type="ORF">ZIOFF_075279</name>
</gene>
<evidence type="ECO:0000256" key="2">
    <source>
        <dbReference type="SAM" id="MobiDB-lite"/>
    </source>
</evidence>
<name>A0A8J5ESQ0_ZINOF</name>
<evidence type="ECO:0000313" key="4">
    <source>
        <dbReference type="EMBL" id="KAG6466908.1"/>
    </source>
</evidence>